<feature type="region of interest" description="Disordered" evidence="1">
    <location>
        <begin position="58"/>
        <end position="82"/>
    </location>
</feature>
<gene>
    <name evidence="2" type="ORF">CEXT_136091</name>
</gene>
<organism evidence="2 3">
    <name type="scientific">Caerostris extrusa</name>
    <name type="common">Bark spider</name>
    <name type="synonym">Caerostris bankana</name>
    <dbReference type="NCBI Taxonomy" id="172846"/>
    <lineage>
        <taxon>Eukaryota</taxon>
        <taxon>Metazoa</taxon>
        <taxon>Ecdysozoa</taxon>
        <taxon>Arthropoda</taxon>
        <taxon>Chelicerata</taxon>
        <taxon>Arachnida</taxon>
        <taxon>Araneae</taxon>
        <taxon>Araneomorphae</taxon>
        <taxon>Entelegynae</taxon>
        <taxon>Araneoidea</taxon>
        <taxon>Araneidae</taxon>
        <taxon>Caerostris</taxon>
    </lineage>
</organism>
<sequence>MTVVDCVATKPIHRYAMWVLTLTSESCTLRISASTMNAYWFRARSTIGAEQFFSRLGGPSTPHRSAPHPCFHETSRSSQCLS</sequence>
<dbReference type="AlphaFoldDB" id="A0AAV4RM69"/>
<reference evidence="2 3" key="1">
    <citation type="submission" date="2021-06" db="EMBL/GenBank/DDBJ databases">
        <title>Caerostris extrusa draft genome.</title>
        <authorList>
            <person name="Kono N."/>
            <person name="Arakawa K."/>
        </authorList>
    </citation>
    <scope>NUCLEOTIDE SEQUENCE [LARGE SCALE GENOMIC DNA]</scope>
</reference>
<evidence type="ECO:0000313" key="2">
    <source>
        <dbReference type="EMBL" id="GIY21401.1"/>
    </source>
</evidence>
<proteinExistence type="predicted"/>
<evidence type="ECO:0000256" key="1">
    <source>
        <dbReference type="SAM" id="MobiDB-lite"/>
    </source>
</evidence>
<protein>
    <submittedName>
        <fullName evidence="2">Uncharacterized protein</fullName>
    </submittedName>
</protein>
<comment type="caution">
    <text evidence="2">The sequence shown here is derived from an EMBL/GenBank/DDBJ whole genome shotgun (WGS) entry which is preliminary data.</text>
</comment>
<name>A0AAV4RM69_CAEEX</name>
<keyword evidence="3" id="KW-1185">Reference proteome</keyword>
<dbReference type="EMBL" id="BPLR01008016">
    <property type="protein sequence ID" value="GIY21401.1"/>
    <property type="molecule type" value="Genomic_DNA"/>
</dbReference>
<dbReference type="Proteomes" id="UP001054945">
    <property type="component" value="Unassembled WGS sequence"/>
</dbReference>
<accession>A0AAV4RM69</accession>
<evidence type="ECO:0000313" key="3">
    <source>
        <dbReference type="Proteomes" id="UP001054945"/>
    </source>
</evidence>